<dbReference type="EMBL" id="JH992996">
    <property type="protein sequence ID" value="EKX46102.1"/>
    <property type="molecule type" value="Genomic_DNA"/>
</dbReference>
<keyword evidence="2" id="KW-0732">Signal</keyword>
<reference evidence="4" key="3">
    <citation type="submission" date="2015-06" db="UniProtKB">
        <authorList>
            <consortium name="EnsemblProtists"/>
        </authorList>
    </citation>
    <scope>IDENTIFICATION</scope>
</reference>
<dbReference type="PaxDb" id="55529-EKX46102"/>
<sequence length="296" mass="32631">MLFRLLLLCALALAHVNGGKCWDYGNHRLYCARLRGGGRFDSSGVGIIQASEAEKLRQQGILKGKWAIESQEEPESDIQDAYPSNWPEEWGGLEETDEVTRMGPGPLRLYLDNKYNRDVLPTGEVSQATLDRLKDSLVDENGYTEVEIEENSSYGTAYDREVNKAAAHDGPNLSMQSVGDDQVVAERLMTSKTSPQELNGFELPSGVTPGLAKKWLSEAIMNPFHREKDSAASSAIPDFDGDGEQSPEITAAERAIDDAIANNDTEALEAAIGECYMCYQTELTAQPEHLKKLKDK</sequence>
<keyword evidence="5" id="KW-1185">Reference proteome</keyword>
<dbReference type="KEGG" id="gtt:GUITHDRAFT_138572"/>
<dbReference type="GeneID" id="17302697"/>
<feature type="region of interest" description="Disordered" evidence="1">
    <location>
        <begin position="227"/>
        <end position="246"/>
    </location>
</feature>
<reference evidence="3 5" key="1">
    <citation type="journal article" date="2012" name="Nature">
        <title>Algal genomes reveal evolutionary mosaicism and the fate of nucleomorphs.</title>
        <authorList>
            <consortium name="DOE Joint Genome Institute"/>
            <person name="Curtis B.A."/>
            <person name="Tanifuji G."/>
            <person name="Burki F."/>
            <person name="Gruber A."/>
            <person name="Irimia M."/>
            <person name="Maruyama S."/>
            <person name="Arias M.C."/>
            <person name="Ball S.G."/>
            <person name="Gile G.H."/>
            <person name="Hirakawa Y."/>
            <person name="Hopkins J.F."/>
            <person name="Kuo A."/>
            <person name="Rensing S.A."/>
            <person name="Schmutz J."/>
            <person name="Symeonidi A."/>
            <person name="Elias M."/>
            <person name="Eveleigh R.J."/>
            <person name="Herman E.K."/>
            <person name="Klute M.J."/>
            <person name="Nakayama T."/>
            <person name="Obornik M."/>
            <person name="Reyes-Prieto A."/>
            <person name="Armbrust E.V."/>
            <person name="Aves S.J."/>
            <person name="Beiko R.G."/>
            <person name="Coutinho P."/>
            <person name="Dacks J.B."/>
            <person name="Durnford D.G."/>
            <person name="Fast N.M."/>
            <person name="Green B.R."/>
            <person name="Grisdale C.J."/>
            <person name="Hempel F."/>
            <person name="Henrissat B."/>
            <person name="Hoppner M.P."/>
            <person name="Ishida K."/>
            <person name="Kim E."/>
            <person name="Koreny L."/>
            <person name="Kroth P.G."/>
            <person name="Liu Y."/>
            <person name="Malik S.B."/>
            <person name="Maier U.G."/>
            <person name="McRose D."/>
            <person name="Mock T."/>
            <person name="Neilson J.A."/>
            <person name="Onodera N.T."/>
            <person name="Poole A.M."/>
            <person name="Pritham E.J."/>
            <person name="Richards T.A."/>
            <person name="Rocap G."/>
            <person name="Roy S.W."/>
            <person name="Sarai C."/>
            <person name="Schaack S."/>
            <person name="Shirato S."/>
            <person name="Slamovits C.H."/>
            <person name="Spencer D.F."/>
            <person name="Suzuki S."/>
            <person name="Worden A.Z."/>
            <person name="Zauner S."/>
            <person name="Barry K."/>
            <person name="Bell C."/>
            <person name="Bharti A.K."/>
            <person name="Crow J.A."/>
            <person name="Grimwood J."/>
            <person name="Kramer R."/>
            <person name="Lindquist E."/>
            <person name="Lucas S."/>
            <person name="Salamov A."/>
            <person name="McFadden G.I."/>
            <person name="Lane C.E."/>
            <person name="Keeling P.J."/>
            <person name="Gray M.W."/>
            <person name="Grigoriev I.V."/>
            <person name="Archibald J.M."/>
        </authorList>
    </citation>
    <scope>NUCLEOTIDE SEQUENCE</scope>
    <source>
        <strain evidence="3 5">CCMP2712</strain>
    </source>
</reference>
<reference evidence="5" key="2">
    <citation type="submission" date="2012-11" db="EMBL/GenBank/DDBJ databases">
        <authorList>
            <person name="Kuo A."/>
            <person name="Curtis B.A."/>
            <person name="Tanifuji G."/>
            <person name="Burki F."/>
            <person name="Gruber A."/>
            <person name="Irimia M."/>
            <person name="Maruyama S."/>
            <person name="Arias M.C."/>
            <person name="Ball S.G."/>
            <person name="Gile G.H."/>
            <person name="Hirakawa Y."/>
            <person name="Hopkins J.F."/>
            <person name="Rensing S.A."/>
            <person name="Schmutz J."/>
            <person name="Symeonidi A."/>
            <person name="Elias M."/>
            <person name="Eveleigh R.J."/>
            <person name="Herman E.K."/>
            <person name="Klute M.J."/>
            <person name="Nakayama T."/>
            <person name="Obornik M."/>
            <person name="Reyes-Prieto A."/>
            <person name="Armbrust E.V."/>
            <person name="Aves S.J."/>
            <person name="Beiko R.G."/>
            <person name="Coutinho P."/>
            <person name="Dacks J.B."/>
            <person name="Durnford D.G."/>
            <person name="Fast N.M."/>
            <person name="Green B.R."/>
            <person name="Grisdale C."/>
            <person name="Hempe F."/>
            <person name="Henrissat B."/>
            <person name="Hoppner M.P."/>
            <person name="Ishida K.-I."/>
            <person name="Kim E."/>
            <person name="Koreny L."/>
            <person name="Kroth P.G."/>
            <person name="Liu Y."/>
            <person name="Malik S.-B."/>
            <person name="Maier U.G."/>
            <person name="McRose D."/>
            <person name="Mock T."/>
            <person name="Neilson J.A."/>
            <person name="Onodera N.T."/>
            <person name="Poole A.M."/>
            <person name="Pritham E.J."/>
            <person name="Richards T.A."/>
            <person name="Rocap G."/>
            <person name="Roy S.W."/>
            <person name="Sarai C."/>
            <person name="Schaack S."/>
            <person name="Shirato S."/>
            <person name="Slamovits C.H."/>
            <person name="Spencer D.F."/>
            <person name="Suzuki S."/>
            <person name="Worden A.Z."/>
            <person name="Zauner S."/>
            <person name="Barry K."/>
            <person name="Bell C."/>
            <person name="Bharti A.K."/>
            <person name="Crow J.A."/>
            <person name="Grimwood J."/>
            <person name="Kramer R."/>
            <person name="Lindquist E."/>
            <person name="Lucas S."/>
            <person name="Salamov A."/>
            <person name="McFadden G.I."/>
            <person name="Lane C.E."/>
            <person name="Keeling P.J."/>
            <person name="Gray M.W."/>
            <person name="Grigoriev I.V."/>
            <person name="Archibald J.M."/>
        </authorList>
    </citation>
    <scope>NUCLEOTIDE SEQUENCE</scope>
    <source>
        <strain evidence="5">CCMP2712</strain>
    </source>
</reference>
<feature type="chain" id="PRO_5008771145" evidence="2">
    <location>
        <begin position="19"/>
        <end position="296"/>
    </location>
</feature>
<evidence type="ECO:0000313" key="5">
    <source>
        <dbReference type="Proteomes" id="UP000011087"/>
    </source>
</evidence>
<proteinExistence type="predicted"/>
<evidence type="ECO:0000313" key="4">
    <source>
        <dbReference type="EnsemblProtists" id="EKX46102"/>
    </source>
</evidence>
<evidence type="ECO:0000256" key="2">
    <source>
        <dbReference type="SAM" id="SignalP"/>
    </source>
</evidence>
<dbReference type="EnsemblProtists" id="EKX46102">
    <property type="protein sequence ID" value="EKX46102"/>
    <property type="gene ID" value="GUITHDRAFT_138572"/>
</dbReference>
<feature type="signal peptide" evidence="2">
    <location>
        <begin position="1"/>
        <end position="18"/>
    </location>
</feature>
<accession>L1JCQ2</accession>
<dbReference type="OrthoDB" id="10635566at2759"/>
<evidence type="ECO:0000256" key="1">
    <source>
        <dbReference type="SAM" id="MobiDB-lite"/>
    </source>
</evidence>
<name>L1JCQ2_GUITC</name>
<organism evidence="3">
    <name type="scientific">Guillardia theta (strain CCMP2712)</name>
    <name type="common">Cryptophyte</name>
    <dbReference type="NCBI Taxonomy" id="905079"/>
    <lineage>
        <taxon>Eukaryota</taxon>
        <taxon>Cryptophyceae</taxon>
        <taxon>Pyrenomonadales</taxon>
        <taxon>Geminigeraceae</taxon>
        <taxon>Guillardia</taxon>
    </lineage>
</organism>
<gene>
    <name evidence="3" type="ORF">GUITHDRAFT_138572</name>
</gene>
<dbReference type="RefSeq" id="XP_005833082.1">
    <property type="nucleotide sequence ID" value="XM_005833025.1"/>
</dbReference>
<protein>
    <submittedName>
        <fullName evidence="3 4">Uncharacterized protein</fullName>
    </submittedName>
</protein>
<dbReference type="Proteomes" id="UP000011087">
    <property type="component" value="Unassembled WGS sequence"/>
</dbReference>
<evidence type="ECO:0000313" key="3">
    <source>
        <dbReference type="EMBL" id="EKX46102.1"/>
    </source>
</evidence>
<dbReference type="AlphaFoldDB" id="L1JCQ2"/>
<dbReference type="HOGENOM" id="CLU_941496_0_0_1"/>